<accession>A0A6H0RZ72</accession>
<sequence length="557" mass="57346">MSMTLRELREWVPEIADLAGSTRDAAANHTASADFYRSLASASTWEGDGGNAARAAMVASAADHSDTADNLATAATGMGSAHQQAEAIATTITGILNDAAASPVVLVDETTNQVIPPDVSYLDEETAAQVAAKVADLQARIADVLADGEQVDADLASAIGTATGVPAPAQPATSLEDLLLPGARNPEQPPVRGQSERAPNDLGEALAQLAGQPSDQPITPLAPPPLDPVKVEQFKTLARQEMQRAGVPADQIEARLDAMVAAAQRPLPRYVPPKPEAMPPPGFGEGFADRWFATEQGIKELMGQGGPGAPGVLESWRELAASTHDQLTNPFGAAVDEIQHALNSPSAAYYLGEKAADGAVATPGLIFGGEGALIARAGALDGPGIPHDLIDGPTSAGALDHPSPLAAPDTTGLPLDPLPAPATTGPEFNLSNPLDHMTPDLRVLAEQHLTGSGQTVLGPYSPANGGPSYIEVAQANGATYFDIGDAWNAATPVERLAANQHVLDLAISNGDTITLSVPIDQIKVDTFTGAELRYLQAHGYVIVNSTTLVPPSAGGRP</sequence>
<evidence type="ECO:0000256" key="1">
    <source>
        <dbReference type="SAM" id="MobiDB-lite"/>
    </source>
</evidence>
<organism evidence="2 3">
    <name type="scientific">Mycolicibacterium frederiksbergense</name>
    <dbReference type="NCBI Taxonomy" id="117567"/>
    <lineage>
        <taxon>Bacteria</taxon>
        <taxon>Bacillati</taxon>
        <taxon>Actinomycetota</taxon>
        <taxon>Actinomycetes</taxon>
        <taxon>Mycobacteriales</taxon>
        <taxon>Mycobacteriaceae</taxon>
        <taxon>Mycolicibacterium</taxon>
    </lineage>
</organism>
<evidence type="ECO:0000313" key="3">
    <source>
        <dbReference type="Proteomes" id="UP000501849"/>
    </source>
</evidence>
<dbReference type="AlphaFoldDB" id="A0A6H0RZ72"/>
<name>A0A6H0RZ72_9MYCO</name>
<keyword evidence="3" id="KW-1185">Reference proteome</keyword>
<dbReference type="KEGG" id="mfre:EXE63_05490"/>
<proteinExistence type="predicted"/>
<feature type="region of interest" description="Disordered" evidence="1">
    <location>
        <begin position="393"/>
        <end position="412"/>
    </location>
</feature>
<dbReference type="EMBL" id="CP038799">
    <property type="protein sequence ID" value="QIV80408.1"/>
    <property type="molecule type" value="Genomic_DNA"/>
</dbReference>
<reference evidence="2 3" key="1">
    <citation type="submission" date="2019-04" db="EMBL/GenBank/DDBJ databases">
        <title>Draft, Whole-Genome Sequence of the Anthracene-degrading Mycobacterium frederiksbergense LB501T, Isolated from a Polycyclic Aromatic Hydrocarbon (PAH)-Contaminated Soil.</title>
        <authorList>
            <person name="Augelletti F."/>
        </authorList>
    </citation>
    <scope>NUCLEOTIDE SEQUENCE [LARGE SCALE GENOMIC DNA]</scope>
    <source>
        <strain evidence="2 3">LB 501T</strain>
    </source>
</reference>
<evidence type="ECO:0000313" key="2">
    <source>
        <dbReference type="EMBL" id="QIV80408.1"/>
    </source>
</evidence>
<protein>
    <submittedName>
        <fullName evidence="2">Uncharacterized protein</fullName>
    </submittedName>
</protein>
<dbReference type="Proteomes" id="UP000501849">
    <property type="component" value="Chromosome"/>
</dbReference>
<gene>
    <name evidence="2" type="ORF">EXE63_05490</name>
</gene>